<name>A0A2T2P7E2_CORCC</name>
<dbReference type="Proteomes" id="UP000240883">
    <property type="component" value="Unassembled WGS sequence"/>
</dbReference>
<keyword evidence="3" id="KW-1185">Reference proteome</keyword>
<evidence type="ECO:0000256" key="1">
    <source>
        <dbReference type="SAM" id="MobiDB-lite"/>
    </source>
</evidence>
<accession>A0A2T2P7E2</accession>
<protein>
    <submittedName>
        <fullName evidence="2">Uncharacterized protein</fullName>
    </submittedName>
</protein>
<sequence>MPLVLHRAASRLLRGHGMHPWLHASTWRTGQANEFARTGGRILCRNSRQPRASDVQASQLAVYASIAAEMVGVSSHAMAWAGCGRAAGAHAPPWGARKGQDSAAEDRHAEAQARFLAIGAAADERRGLWTRVRNGGFEGAACYVPAPATHSRHPESQTPCSSPPTLIISPHARPHAHAHAGSRRPEGPQQRVFKMHPPTHR</sequence>
<evidence type="ECO:0000313" key="2">
    <source>
        <dbReference type="EMBL" id="PSN73466.1"/>
    </source>
</evidence>
<organism evidence="2 3">
    <name type="scientific">Corynespora cassiicola Philippines</name>
    <dbReference type="NCBI Taxonomy" id="1448308"/>
    <lineage>
        <taxon>Eukaryota</taxon>
        <taxon>Fungi</taxon>
        <taxon>Dikarya</taxon>
        <taxon>Ascomycota</taxon>
        <taxon>Pezizomycotina</taxon>
        <taxon>Dothideomycetes</taxon>
        <taxon>Pleosporomycetidae</taxon>
        <taxon>Pleosporales</taxon>
        <taxon>Corynesporascaceae</taxon>
        <taxon>Corynespora</taxon>
    </lineage>
</organism>
<feature type="region of interest" description="Disordered" evidence="1">
    <location>
        <begin position="148"/>
        <end position="201"/>
    </location>
</feature>
<dbReference type="AlphaFoldDB" id="A0A2T2P7E2"/>
<evidence type="ECO:0000313" key="3">
    <source>
        <dbReference type="Proteomes" id="UP000240883"/>
    </source>
</evidence>
<feature type="compositionally biased region" description="Basic residues" evidence="1">
    <location>
        <begin position="172"/>
        <end position="182"/>
    </location>
</feature>
<gene>
    <name evidence="2" type="ORF">BS50DRAFT_187535</name>
</gene>
<reference evidence="2 3" key="1">
    <citation type="journal article" date="2018" name="Front. Microbiol.">
        <title>Genome-Wide Analysis of Corynespora cassiicola Leaf Fall Disease Putative Effectors.</title>
        <authorList>
            <person name="Lopez D."/>
            <person name="Ribeiro S."/>
            <person name="Label P."/>
            <person name="Fumanal B."/>
            <person name="Venisse J.S."/>
            <person name="Kohler A."/>
            <person name="de Oliveira R.R."/>
            <person name="Labutti K."/>
            <person name="Lipzen A."/>
            <person name="Lail K."/>
            <person name="Bauer D."/>
            <person name="Ohm R.A."/>
            <person name="Barry K.W."/>
            <person name="Spatafora J."/>
            <person name="Grigoriev I.V."/>
            <person name="Martin F.M."/>
            <person name="Pujade-Renaud V."/>
        </authorList>
    </citation>
    <scope>NUCLEOTIDE SEQUENCE [LARGE SCALE GENOMIC DNA]</scope>
    <source>
        <strain evidence="2 3">Philippines</strain>
    </source>
</reference>
<proteinExistence type="predicted"/>
<dbReference type="EMBL" id="KZ678129">
    <property type="protein sequence ID" value="PSN73466.1"/>
    <property type="molecule type" value="Genomic_DNA"/>
</dbReference>